<feature type="region of interest" description="Disordered" evidence="1">
    <location>
        <begin position="174"/>
        <end position="245"/>
    </location>
</feature>
<gene>
    <name evidence="3" type="ORF">THAOC_02791</name>
</gene>
<sequence length="528" mass="58249">MGASGPLLQVSGRLAHLCIAKSAPLRVLIETEEESHLTKCAVIMRPRLVKEGSPIQDQQKGLGETPISSDVALSDRGNRDRRSSGSGTSGHDVNRRNNRSLDLSNAKLSSSQPYKLQTHLVIGGNDSNNVNSLSAQGTGADELGDVGERTEPKEHLVGSAKSTHHYCFGESNGVPSISAAPGTAPETRNVTGDSQESSRADGGRHQSSHHYTFGEEANHQQRNSEPIDHEPMEHESTIDERKPNHHYVFGQSSRENRQIYSQQIESMPSKPPTQQADVPSPPQLINQVSDSSAPLVVIDGANVAYDFAETMKPTLQKREPDPKGIRIAIDYFLKNNCRVVAVVPRSWYQLKPRPGDHYHLKNRGSAESDAKMVTEEVEALRLLRSQGLLVACPPGDDDDAYAIGLARRETDRVLEQQLHEDHDDESMSMEEGDDESFTVSLPSTVFGGYVVSNDFYNDAIRRDDMSKHHQNESLALAARASTLKKWLSLHRISYSFANVGGNELEFIPNPRNVLIEAIDACRRLNCMR</sequence>
<feature type="region of interest" description="Disordered" evidence="1">
    <location>
        <begin position="52"/>
        <end position="110"/>
    </location>
</feature>
<dbReference type="EMBL" id="AGNL01002913">
    <property type="protein sequence ID" value="EJK75483.1"/>
    <property type="molecule type" value="Genomic_DNA"/>
</dbReference>
<feature type="compositionally biased region" description="Polar residues" evidence="1">
    <location>
        <begin position="186"/>
        <end position="195"/>
    </location>
</feature>
<name>K0T9Q2_THAOC</name>
<comment type="caution">
    <text evidence="3">The sequence shown here is derived from an EMBL/GenBank/DDBJ whole genome shotgun (WGS) entry which is preliminary data.</text>
</comment>
<evidence type="ECO:0000313" key="4">
    <source>
        <dbReference type="Proteomes" id="UP000266841"/>
    </source>
</evidence>
<organism evidence="3 4">
    <name type="scientific">Thalassiosira oceanica</name>
    <name type="common">Marine diatom</name>
    <dbReference type="NCBI Taxonomy" id="159749"/>
    <lineage>
        <taxon>Eukaryota</taxon>
        <taxon>Sar</taxon>
        <taxon>Stramenopiles</taxon>
        <taxon>Ochrophyta</taxon>
        <taxon>Bacillariophyta</taxon>
        <taxon>Coscinodiscophyceae</taxon>
        <taxon>Thalassiosirophycidae</taxon>
        <taxon>Thalassiosirales</taxon>
        <taxon>Thalassiosiraceae</taxon>
        <taxon>Thalassiosira</taxon>
    </lineage>
</organism>
<dbReference type="Gene3D" id="3.40.50.11980">
    <property type="match status" value="1"/>
</dbReference>
<evidence type="ECO:0000313" key="3">
    <source>
        <dbReference type="EMBL" id="EJK75483.1"/>
    </source>
</evidence>
<evidence type="ECO:0000259" key="2">
    <source>
        <dbReference type="Pfam" id="PF11977"/>
    </source>
</evidence>
<evidence type="ECO:0000256" key="1">
    <source>
        <dbReference type="SAM" id="MobiDB-lite"/>
    </source>
</evidence>
<dbReference type="Proteomes" id="UP000266841">
    <property type="component" value="Unassembled WGS sequence"/>
</dbReference>
<protein>
    <recommendedName>
        <fullName evidence="2">RNase NYN domain-containing protein</fullName>
    </recommendedName>
</protein>
<feature type="domain" description="RNase NYN" evidence="2">
    <location>
        <begin position="295"/>
        <end position="427"/>
    </location>
</feature>
<dbReference type="OrthoDB" id="392925at2759"/>
<feature type="compositionally biased region" description="Basic and acidic residues" evidence="1">
    <location>
        <begin position="225"/>
        <end position="242"/>
    </location>
</feature>
<keyword evidence="4" id="KW-1185">Reference proteome</keyword>
<dbReference type="AlphaFoldDB" id="K0T9Q2"/>
<reference evidence="3 4" key="1">
    <citation type="journal article" date="2012" name="Genome Biol.">
        <title>Genome and low-iron response of an oceanic diatom adapted to chronic iron limitation.</title>
        <authorList>
            <person name="Lommer M."/>
            <person name="Specht M."/>
            <person name="Roy A.S."/>
            <person name="Kraemer L."/>
            <person name="Andreson R."/>
            <person name="Gutowska M.A."/>
            <person name="Wolf J."/>
            <person name="Bergner S.V."/>
            <person name="Schilhabel M.B."/>
            <person name="Klostermeier U.C."/>
            <person name="Beiko R.G."/>
            <person name="Rosenstiel P."/>
            <person name="Hippler M."/>
            <person name="Laroche J."/>
        </authorList>
    </citation>
    <scope>NUCLEOTIDE SEQUENCE [LARGE SCALE GENOMIC DNA]</scope>
    <source>
        <strain evidence="3 4">CCMP1005</strain>
    </source>
</reference>
<feature type="compositionally biased region" description="Polar residues" evidence="1">
    <location>
        <begin position="100"/>
        <end position="110"/>
    </location>
</feature>
<proteinExistence type="predicted"/>
<accession>K0T9Q2</accession>
<dbReference type="InterPro" id="IPR021869">
    <property type="entry name" value="RNase_Zc3h12_NYN"/>
</dbReference>
<dbReference type="eggNOG" id="ENOG502SVA0">
    <property type="taxonomic scope" value="Eukaryota"/>
</dbReference>
<dbReference type="Pfam" id="PF11977">
    <property type="entry name" value="RNase_Zc3h12a"/>
    <property type="match status" value="1"/>
</dbReference>